<dbReference type="EMBL" id="FNHH01000008">
    <property type="protein sequence ID" value="SDM25537.1"/>
    <property type="molecule type" value="Genomic_DNA"/>
</dbReference>
<organism evidence="1 2">
    <name type="scientific">Daejeonella rubra</name>
    <dbReference type="NCBI Taxonomy" id="990371"/>
    <lineage>
        <taxon>Bacteria</taxon>
        <taxon>Pseudomonadati</taxon>
        <taxon>Bacteroidota</taxon>
        <taxon>Sphingobacteriia</taxon>
        <taxon>Sphingobacteriales</taxon>
        <taxon>Sphingobacteriaceae</taxon>
        <taxon>Daejeonella</taxon>
    </lineage>
</organism>
<reference evidence="2" key="1">
    <citation type="submission" date="2016-10" db="EMBL/GenBank/DDBJ databases">
        <authorList>
            <person name="Varghese N."/>
            <person name="Submissions S."/>
        </authorList>
    </citation>
    <scope>NUCLEOTIDE SEQUENCE [LARGE SCALE GENOMIC DNA]</scope>
    <source>
        <strain evidence="2">DSM 24536</strain>
    </source>
</reference>
<evidence type="ECO:0000313" key="2">
    <source>
        <dbReference type="Proteomes" id="UP000199226"/>
    </source>
</evidence>
<evidence type="ECO:0000313" key="1">
    <source>
        <dbReference type="EMBL" id="SDM25537.1"/>
    </source>
</evidence>
<dbReference type="Gene3D" id="2.60.40.1120">
    <property type="entry name" value="Carboxypeptidase-like, regulatory domain"/>
    <property type="match status" value="1"/>
</dbReference>
<proteinExistence type="predicted"/>
<dbReference type="AlphaFoldDB" id="A0A1G9RRD4"/>
<dbReference type="SUPFAM" id="SSF49452">
    <property type="entry name" value="Starch-binding domain-like"/>
    <property type="match status" value="1"/>
</dbReference>
<dbReference type="OrthoDB" id="9758472at2"/>
<protein>
    <recommendedName>
        <fullName evidence="3">Carboxypeptidase regulatory-like domain-containing protein</fullName>
    </recommendedName>
</protein>
<accession>A0A1G9RRD4</accession>
<gene>
    <name evidence="1" type="ORF">SAMN05421813_108114</name>
</gene>
<evidence type="ECO:0008006" key="3">
    <source>
        <dbReference type="Google" id="ProtNLM"/>
    </source>
</evidence>
<dbReference type="InterPro" id="IPR013784">
    <property type="entry name" value="Carb-bd-like_fold"/>
</dbReference>
<keyword evidence="2" id="KW-1185">Reference proteome</keyword>
<name>A0A1G9RRD4_9SPHI</name>
<sequence>MKDLNRDSDTLVLQEELVYSSTIVDNVQAFAASEKQIIGNLNLSVVHSESGRPVSNALISIDSVGKTAVCGPCGKVSLNGLPPGKFLLDIISPGFIAQSISISIHVNGSYDLKVKMISNI</sequence>
<dbReference type="GO" id="GO:0030246">
    <property type="term" value="F:carbohydrate binding"/>
    <property type="evidence" value="ECO:0007669"/>
    <property type="project" value="InterPro"/>
</dbReference>
<dbReference type="RefSeq" id="WP_090703287.1">
    <property type="nucleotide sequence ID" value="NZ_FNHH01000008.1"/>
</dbReference>
<dbReference type="Proteomes" id="UP000199226">
    <property type="component" value="Unassembled WGS sequence"/>
</dbReference>